<feature type="transmembrane region" description="Helical" evidence="7">
    <location>
        <begin position="635"/>
        <end position="655"/>
    </location>
</feature>
<dbReference type="GO" id="GO:0005886">
    <property type="term" value="C:plasma membrane"/>
    <property type="evidence" value="ECO:0007669"/>
    <property type="project" value="UniProtKB-SubCell"/>
</dbReference>
<gene>
    <name evidence="9" type="ordered locus">Arnit_2220</name>
</gene>
<dbReference type="STRING" id="572480.Arnit_2220"/>
<sequence length="765" mass="86862" precursor="true">MNKKEKLAHNIIKYRWSIAILIPILIIIIFALNIHKAGVETDWKIWFDKDSKVMKNFTHFKETFGSDDRIMIVLSDKNSIFKKDILKNIKTITESLWQTKLIARVDSITNYQYSHVSKEDEDEIIVEDFIDNIDSLTKKDLEEKKEIAISDPQTKNLLISADGKSAIIIARIVYKENIKANDYITLYNASKKLIEENKIKGVEYHIVGVPAFTDAFINAIKSNFIMFMPLLFICIVVLLALIFRNIWAVVLPLTIVILTILFIAGFSFGLGYKLNTLTSMFPIFVIAIGIADSIHIFWVWIHKRKEGLNNEESIVFSINKNFTPALITSLTTFVGFLSLGVSKIIPLQAFGIVVASGAIIAFILSILFLPAMLSILNPKIKEQKQKVYKTHERIKSYTNFVVKNDKAIIISCLIVISICFIGLKDTTIDTDFLKQFSKTTDIRKSTDFVEKNIGGTISMEIIIDSKKASGINKPDFMKDVEKFKIEFKNHFSKVRHINSITDVVKKYNQLMNGNKKEFYKIPDSKELISQYLLLYSLSLPQGMGINDMMDTKNRYLRLTSMNNLASEQEKLKMYRWTEDWWKQNSKYSATLEGLTLVTAHMKIELTNTMIKSVLLALLFVTLIFWFTFKSKFYMLISAVPNIAPLLIAMGITGWIGINMDLGMAIVFVIIIGIAIDDTVHFLSKYKDAISKGYTTRDAIEKALLLSGSAIVITTVILVTALGIFLLSDFTIYSNFGFVSSIALFCAMILDLLLLPASLSYMSKIK</sequence>
<evidence type="ECO:0000259" key="8">
    <source>
        <dbReference type="PROSITE" id="PS50156"/>
    </source>
</evidence>
<evidence type="ECO:0000256" key="2">
    <source>
        <dbReference type="ARBA" id="ARBA00010157"/>
    </source>
</evidence>
<protein>
    <submittedName>
        <fullName evidence="9">RND efflux transporter</fullName>
    </submittedName>
</protein>
<feature type="transmembrane region" description="Helical" evidence="7">
    <location>
        <begin position="609"/>
        <end position="628"/>
    </location>
</feature>
<evidence type="ECO:0000256" key="5">
    <source>
        <dbReference type="ARBA" id="ARBA00022989"/>
    </source>
</evidence>
<feature type="transmembrane region" description="Helical" evidence="7">
    <location>
        <begin position="322"/>
        <end position="341"/>
    </location>
</feature>
<dbReference type="Gene3D" id="1.20.1640.10">
    <property type="entry name" value="Multidrug efflux transporter AcrB transmembrane domain"/>
    <property type="match status" value="2"/>
</dbReference>
<dbReference type="PANTHER" id="PTHR33406">
    <property type="entry name" value="MEMBRANE PROTEIN MJ1562-RELATED"/>
    <property type="match status" value="1"/>
</dbReference>
<organism evidence="9 10">
    <name type="scientific">Arcobacter nitrofigilis (strain ATCC 33309 / DSM 7299 / CCUG 15893 / LMG 7604 / NCTC 12251 / CI)</name>
    <name type="common">Campylobacter nitrofigilis</name>
    <dbReference type="NCBI Taxonomy" id="572480"/>
    <lineage>
        <taxon>Bacteria</taxon>
        <taxon>Pseudomonadati</taxon>
        <taxon>Campylobacterota</taxon>
        <taxon>Epsilonproteobacteria</taxon>
        <taxon>Campylobacterales</taxon>
        <taxon>Arcobacteraceae</taxon>
        <taxon>Arcobacter</taxon>
    </lineage>
</organism>
<evidence type="ECO:0000256" key="4">
    <source>
        <dbReference type="ARBA" id="ARBA00022692"/>
    </source>
</evidence>
<evidence type="ECO:0000313" key="9">
    <source>
        <dbReference type="EMBL" id="ADG93872.1"/>
    </source>
</evidence>
<feature type="domain" description="SSD" evidence="8">
    <location>
        <begin position="645"/>
        <end position="760"/>
    </location>
</feature>
<feature type="transmembrane region" description="Helical" evidence="7">
    <location>
        <begin position="661"/>
        <end position="682"/>
    </location>
</feature>
<accession>D5V0R0</accession>
<reference evidence="9 10" key="1">
    <citation type="journal article" date="2010" name="Stand. Genomic Sci.">
        <title>Complete genome sequence of Arcobacter nitrofigilis type strain (CI).</title>
        <authorList>
            <person name="Pati A."/>
            <person name="Gronow S."/>
            <person name="Lapidus A."/>
            <person name="Copeland A."/>
            <person name="Glavina Del Rio T."/>
            <person name="Nolan M."/>
            <person name="Lucas S."/>
            <person name="Tice H."/>
            <person name="Cheng J.F."/>
            <person name="Han C."/>
            <person name="Chertkov O."/>
            <person name="Bruce D."/>
            <person name="Tapia R."/>
            <person name="Goodwin L."/>
            <person name="Pitluck S."/>
            <person name="Liolios K."/>
            <person name="Ivanova N."/>
            <person name="Mavromatis K."/>
            <person name="Chen A."/>
            <person name="Palaniappan K."/>
            <person name="Land M."/>
            <person name="Hauser L."/>
            <person name="Chang Y.J."/>
            <person name="Jeffries C.D."/>
            <person name="Detter J.C."/>
            <person name="Rohde M."/>
            <person name="Goker M."/>
            <person name="Bristow J."/>
            <person name="Eisen J.A."/>
            <person name="Markowitz V."/>
            <person name="Hugenholtz P."/>
            <person name="Klenk H.P."/>
            <person name="Kyrpides N.C."/>
        </authorList>
    </citation>
    <scope>NUCLEOTIDE SEQUENCE [LARGE SCALE GENOMIC DNA]</scope>
    <source>
        <strain evidence="10">ATCC 33309 / DSM 7299 / CCUG 15893 / LMG 7604 / NCTC 12251 / CI</strain>
    </source>
</reference>
<dbReference type="SUPFAM" id="SSF82866">
    <property type="entry name" value="Multidrug efflux transporter AcrB transmembrane domain"/>
    <property type="match status" value="2"/>
</dbReference>
<comment type="subcellular location">
    <subcellularLocation>
        <location evidence="1">Cell membrane</location>
        <topology evidence="1">Multi-pass membrane protein</topology>
    </subcellularLocation>
</comment>
<feature type="transmembrane region" description="Helical" evidence="7">
    <location>
        <begin position="280"/>
        <end position="301"/>
    </location>
</feature>
<dbReference type="RefSeq" id="WP_013136017.1">
    <property type="nucleotide sequence ID" value="NC_014166.1"/>
</dbReference>
<proteinExistence type="inferred from homology"/>
<feature type="transmembrane region" description="Helical" evidence="7">
    <location>
        <begin position="347"/>
        <end position="376"/>
    </location>
</feature>
<evidence type="ECO:0000313" key="10">
    <source>
        <dbReference type="Proteomes" id="UP000000939"/>
    </source>
</evidence>
<dbReference type="PANTHER" id="PTHR33406:SF6">
    <property type="entry name" value="MEMBRANE PROTEIN YDGH-RELATED"/>
    <property type="match status" value="1"/>
</dbReference>
<comment type="similarity">
    <text evidence="2">Belongs to the resistance-nodulation-cell division (RND) (TC 2.A.6) family. MmpL subfamily.</text>
</comment>
<keyword evidence="5 7" id="KW-1133">Transmembrane helix</keyword>
<evidence type="ECO:0000256" key="7">
    <source>
        <dbReference type="SAM" id="Phobius"/>
    </source>
</evidence>
<feature type="domain" description="SSD" evidence="8">
    <location>
        <begin position="253"/>
        <end position="375"/>
    </location>
</feature>
<evidence type="ECO:0000256" key="3">
    <source>
        <dbReference type="ARBA" id="ARBA00022475"/>
    </source>
</evidence>
<feature type="transmembrane region" description="Helical" evidence="7">
    <location>
        <begin position="250"/>
        <end position="268"/>
    </location>
</feature>
<keyword evidence="3" id="KW-1003">Cell membrane</keyword>
<dbReference type="Pfam" id="PF03176">
    <property type="entry name" value="MMPL"/>
    <property type="match status" value="2"/>
</dbReference>
<dbReference type="Proteomes" id="UP000000939">
    <property type="component" value="Chromosome"/>
</dbReference>
<dbReference type="InterPro" id="IPR004869">
    <property type="entry name" value="MMPL_dom"/>
</dbReference>
<keyword evidence="4 7" id="KW-0812">Transmembrane</keyword>
<feature type="transmembrane region" description="Helical" evidence="7">
    <location>
        <begin position="407"/>
        <end position="423"/>
    </location>
</feature>
<keyword evidence="6 7" id="KW-0472">Membrane</keyword>
<dbReference type="AlphaFoldDB" id="D5V0R0"/>
<dbReference type="HOGENOM" id="CLU_008861_3_0_7"/>
<dbReference type="KEGG" id="ant:Arnit_2220"/>
<name>D5V0R0_ARCNC</name>
<evidence type="ECO:0000256" key="6">
    <source>
        <dbReference type="ARBA" id="ARBA00023136"/>
    </source>
</evidence>
<dbReference type="eggNOG" id="COG1033">
    <property type="taxonomic scope" value="Bacteria"/>
</dbReference>
<feature type="transmembrane region" description="Helical" evidence="7">
    <location>
        <begin position="224"/>
        <end position="243"/>
    </location>
</feature>
<feature type="transmembrane region" description="Helical" evidence="7">
    <location>
        <begin position="703"/>
        <end position="725"/>
    </location>
</feature>
<evidence type="ECO:0000256" key="1">
    <source>
        <dbReference type="ARBA" id="ARBA00004651"/>
    </source>
</evidence>
<dbReference type="OrthoDB" id="9794724at2"/>
<feature type="transmembrane region" description="Helical" evidence="7">
    <location>
        <begin position="731"/>
        <end position="754"/>
    </location>
</feature>
<dbReference type="InterPro" id="IPR000731">
    <property type="entry name" value="SSD"/>
</dbReference>
<dbReference type="InterPro" id="IPR050545">
    <property type="entry name" value="Mycobact_MmpL"/>
</dbReference>
<keyword evidence="10" id="KW-1185">Reference proteome</keyword>
<dbReference type="EMBL" id="CP001999">
    <property type="protein sequence ID" value="ADG93872.1"/>
    <property type="molecule type" value="Genomic_DNA"/>
</dbReference>
<dbReference type="PROSITE" id="PS50156">
    <property type="entry name" value="SSD"/>
    <property type="match status" value="2"/>
</dbReference>
<feature type="transmembrane region" description="Helical" evidence="7">
    <location>
        <begin position="12"/>
        <end position="32"/>
    </location>
</feature>